<organism evidence="1 2">
    <name type="scientific">Dactylonectria macrodidyma</name>
    <dbReference type="NCBI Taxonomy" id="307937"/>
    <lineage>
        <taxon>Eukaryota</taxon>
        <taxon>Fungi</taxon>
        <taxon>Dikarya</taxon>
        <taxon>Ascomycota</taxon>
        <taxon>Pezizomycotina</taxon>
        <taxon>Sordariomycetes</taxon>
        <taxon>Hypocreomycetidae</taxon>
        <taxon>Hypocreales</taxon>
        <taxon>Nectriaceae</taxon>
        <taxon>Dactylonectria</taxon>
    </lineage>
</organism>
<accession>A0A9P9FLP3</accession>
<evidence type="ECO:0000313" key="2">
    <source>
        <dbReference type="Proteomes" id="UP000738349"/>
    </source>
</evidence>
<reference evidence="1" key="1">
    <citation type="journal article" date="2021" name="Nat. Commun.">
        <title>Genetic determinants of endophytism in the Arabidopsis root mycobiome.</title>
        <authorList>
            <person name="Mesny F."/>
            <person name="Miyauchi S."/>
            <person name="Thiergart T."/>
            <person name="Pickel B."/>
            <person name="Atanasova L."/>
            <person name="Karlsson M."/>
            <person name="Huettel B."/>
            <person name="Barry K.W."/>
            <person name="Haridas S."/>
            <person name="Chen C."/>
            <person name="Bauer D."/>
            <person name="Andreopoulos W."/>
            <person name="Pangilinan J."/>
            <person name="LaButti K."/>
            <person name="Riley R."/>
            <person name="Lipzen A."/>
            <person name="Clum A."/>
            <person name="Drula E."/>
            <person name="Henrissat B."/>
            <person name="Kohler A."/>
            <person name="Grigoriev I.V."/>
            <person name="Martin F.M."/>
            <person name="Hacquard S."/>
        </authorList>
    </citation>
    <scope>NUCLEOTIDE SEQUENCE</scope>
    <source>
        <strain evidence="1">MPI-CAGE-AT-0147</strain>
    </source>
</reference>
<dbReference type="AlphaFoldDB" id="A0A9P9FLP3"/>
<gene>
    <name evidence="1" type="ORF">EDB81DRAFT_254807</name>
</gene>
<dbReference type="Proteomes" id="UP000738349">
    <property type="component" value="Unassembled WGS sequence"/>
</dbReference>
<comment type="caution">
    <text evidence="1">The sequence shown here is derived from an EMBL/GenBank/DDBJ whole genome shotgun (WGS) entry which is preliminary data.</text>
</comment>
<sequence>MHSSWCSELVLARTLATSPSTSEGTCKPPAALFRRIPNVMAGYEDETRRQSDGKGFTYCLLYALGPRQTGPTNGLRQQYMDKIKTASIIGCSWVCERFFSTMSRCWAAVFACTPPAWLVFFFLTPTSSTPSNSARPMLCVLSRHAPGARSHDLGHAAVLEATSSISLAALDCLLYL</sequence>
<evidence type="ECO:0000313" key="1">
    <source>
        <dbReference type="EMBL" id="KAH7165482.1"/>
    </source>
</evidence>
<name>A0A9P9FLP3_9HYPO</name>
<protein>
    <submittedName>
        <fullName evidence="1">Uncharacterized protein</fullName>
    </submittedName>
</protein>
<proteinExistence type="predicted"/>
<keyword evidence="2" id="KW-1185">Reference proteome</keyword>
<dbReference type="EMBL" id="JAGMUV010000003">
    <property type="protein sequence ID" value="KAH7165482.1"/>
    <property type="molecule type" value="Genomic_DNA"/>
</dbReference>